<dbReference type="SUPFAM" id="SSF51735">
    <property type="entry name" value="NAD(P)-binding Rossmann-fold domains"/>
    <property type="match status" value="1"/>
</dbReference>
<gene>
    <name evidence="4" type="ORF">QBC47DRAFT_455889</name>
</gene>
<keyword evidence="2" id="KW-0560">Oxidoreductase</keyword>
<dbReference type="InterPro" id="IPR057326">
    <property type="entry name" value="KR_dom"/>
</dbReference>
<dbReference type="PANTHER" id="PTHR42901:SF1">
    <property type="entry name" value="ALCOHOL DEHYDROGENASE"/>
    <property type="match status" value="1"/>
</dbReference>
<dbReference type="InterPro" id="IPR036291">
    <property type="entry name" value="NAD(P)-bd_dom_sf"/>
</dbReference>
<dbReference type="CDD" id="cd05233">
    <property type="entry name" value="SDR_c"/>
    <property type="match status" value="1"/>
</dbReference>
<organism evidence="4 5">
    <name type="scientific">Echria macrotheca</name>
    <dbReference type="NCBI Taxonomy" id="438768"/>
    <lineage>
        <taxon>Eukaryota</taxon>
        <taxon>Fungi</taxon>
        <taxon>Dikarya</taxon>
        <taxon>Ascomycota</taxon>
        <taxon>Pezizomycotina</taxon>
        <taxon>Sordariomycetes</taxon>
        <taxon>Sordariomycetidae</taxon>
        <taxon>Sordariales</taxon>
        <taxon>Schizotheciaceae</taxon>
        <taxon>Echria</taxon>
    </lineage>
</organism>
<dbReference type="InterPro" id="IPR002347">
    <property type="entry name" value="SDR_fam"/>
</dbReference>
<protein>
    <recommendedName>
        <fullName evidence="3">Ketoreductase domain-containing protein</fullName>
    </recommendedName>
</protein>
<dbReference type="AlphaFoldDB" id="A0AAJ0BLB5"/>
<dbReference type="GO" id="GO:0016491">
    <property type="term" value="F:oxidoreductase activity"/>
    <property type="evidence" value="ECO:0007669"/>
    <property type="project" value="UniProtKB-KW"/>
</dbReference>
<feature type="domain" description="Ketoreductase" evidence="3">
    <location>
        <begin position="31"/>
        <end position="209"/>
    </location>
</feature>
<evidence type="ECO:0000259" key="3">
    <source>
        <dbReference type="SMART" id="SM00822"/>
    </source>
</evidence>
<reference evidence="4" key="1">
    <citation type="submission" date="2023-06" db="EMBL/GenBank/DDBJ databases">
        <title>Genome-scale phylogeny and comparative genomics of the fungal order Sordariales.</title>
        <authorList>
            <consortium name="Lawrence Berkeley National Laboratory"/>
            <person name="Hensen N."/>
            <person name="Bonometti L."/>
            <person name="Westerberg I."/>
            <person name="Brannstrom I.O."/>
            <person name="Guillou S."/>
            <person name="Cros-Aarteil S."/>
            <person name="Calhoun S."/>
            <person name="Haridas S."/>
            <person name="Kuo A."/>
            <person name="Mondo S."/>
            <person name="Pangilinan J."/>
            <person name="Riley R."/>
            <person name="Labutti K."/>
            <person name="Andreopoulos B."/>
            <person name="Lipzen A."/>
            <person name="Chen C."/>
            <person name="Yanf M."/>
            <person name="Daum C."/>
            <person name="Ng V."/>
            <person name="Clum A."/>
            <person name="Steindorff A."/>
            <person name="Ohm R."/>
            <person name="Martin F."/>
            <person name="Silar P."/>
            <person name="Natvig D."/>
            <person name="Lalanne C."/>
            <person name="Gautier V."/>
            <person name="Ament-Velasquez S.L."/>
            <person name="Kruys A."/>
            <person name="Hutchinson M.I."/>
            <person name="Powell A.J."/>
            <person name="Barry K."/>
            <person name="Miller A.N."/>
            <person name="Grigoriev I.V."/>
            <person name="Debuchy R."/>
            <person name="Gladieux P."/>
            <person name="Thoren M.H."/>
            <person name="Johannesson H."/>
        </authorList>
    </citation>
    <scope>NUCLEOTIDE SEQUENCE</scope>
    <source>
        <strain evidence="4">PSN4</strain>
    </source>
</reference>
<name>A0AAJ0BLB5_9PEZI</name>
<accession>A0AAJ0BLB5</accession>
<comment type="caution">
    <text evidence="4">The sequence shown here is derived from an EMBL/GenBank/DDBJ whole genome shotgun (WGS) entry which is preliminary data.</text>
</comment>
<comment type="similarity">
    <text evidence="1">Belongs to the short-chain dehydrogenases/reductases (SDR) family.</text>
</comment>
<evidence type="ECO:0000313" key="4">
    <source>
        <dbReference type="EMBL" id="KAK1760075.1"/>
    </source>
</evidence>
<dbReference type="EMBL" id="MU839827">
    <property type="protein sequence ID" value="KAK1760075.1"/>
    <property type="molecule type" value="Genomic_DNA"/>
</dbReference>
<dbReference type="Proteomes" id="UP001239445">
    <property type="component" value="Unassembled WGS sequence"/>
</dbReference>
<dbReference type="PANTHER" id="PTHR42901">
    <property type="entry name" value="ALCOHOL DEHYDROGENASE"/>
    <property type="match status" value="1"/>
</dbReference>
<dbReference type="Pfam" id="PF00106">
    <property type="entry name" value="adh_short"/>
    <property type="match status" value="1"/>
</dbReference>
<dbReference type="PRINTS" id="PR00081">
    <property type="entry name" value="GDHRDH"/>
</dbReference>
<keyword evidence="5" id="KW-1185">Reference proteome</keyword>
<proteinExistence type="inferred from homology"/>
<dbReference type="SMART" id="SM00822">
    <property type="entry name" value="PKS_KR"/>
    <property type="match status" value="1"/>
</dbReference>
<evidence type="ECO:0000256" key="1">
    <source>
        <dbReference type="ARBA" id="ARBA00006484"/>
    </source>
</evidence>
<sequence>MALFPSPTKTWHNNTYPSLSPSLPALSAAGKTVVITGGGTGIGAETAHFFARAGATHIGLVGRRAEPLLATKNSIESQFPSTKVSTAQADVAKKDQVEAAFATILGDEEKIDVLVSGAAIVGPLESVADVDPEQFWRGIEVNVMGALYTAKAFLKYASTEESVAVEINSSAAHINFGPGFPSYSAAKLAAYRVWDSVGFANSKVRVYHVQPGVVDTDMNREAGGVKATGIEDHVSLPASFILWLASPEARFLKGKFLWANWDVDELKARADEIANSTELNIVLGGWPFGNPSWKAVWNDDA</sequence>
<evidence type="ECO:0000256" key="2">
    <source>
        <dbReference type="ARBA" id="ARBA00023002"/>
    </source>
</evidence>
<evidence type="ECO:0000313" key="5">
    <source>
        <dbReference type="Proteomes" id="UP001239445"/>
    </source>
</evidence>
<dbReference type="Gene3D" id="3.40.50.720">
    <property type="entry name" value="NAD(P)-binding Rossmann-like Domain"/>
    <property type="match status" value="1"/>
</dbReference>